<dbReference type="AlphaFoldDB" id="A0A523XK51"/>
<feature type="transmembrane region" description="Helical" evidence="1">
    <location>
        <begin position="214"/>
        <end position="230"/>
    </location>
</feature>
<evidence type="ECO:0000256" key="1">
    <source>
        <dbReference type="SAM" id="Phobius"/>
    </source>
</evidence>
<reference evidence="2 3" key="1">
    <citation type="submission" date="2019-03" db="EMBL/GenBank/DDBJ databases">
        <title>Metabolic potential of uncultured bacteria and archaea associated with petroleum seepage in deep-sea sediments.</title>
        <authorList>
            <person name="Dong X."/>
            <person name="Hubert C."/>
        </authorList>
    </citation>
    <scope>NUCLEOTIDE SEQUENCE [LARGE SCALE GENOMIC DNA]</scope>
    <source>
        <strain evidence="2">E29_bin36</strain>
    </source>
</reference>
<dbReference type="Gene3D" id="4.10.1060.50">
    <property type="match status" value="1"/>
</dbReference>
<accession>A0A523XK51</accession>
<keyword evidence="1" id="KW-1133">Transmembrane helix</keyword>
<feature type="transmembrane region" description="Helical" evidence="1">
    <location>
        <begin position="6"/>
        <end position="23"/>
    </location>
</feature>
<dbReference type="InterPro" id="IPR038587">
    <property type="entry name" value="Ribosomal_eL40_sf"/>
</dbReference>
<feature type="transmembrane region" description="Helical" evidence="1">
    <location>
        <begin position="236"/>
        <end position="257"/>
    </location>
</feature>
<comment type="caution">
    <text evidence="2">The sequence shown here is derived from an EMBL/GenBank/DDBJ whole genome shotgun (WGS) entry which is preliminary data.</text>
</comment>
<keyword evidence="1" id="KW-0472">Membrane</keyword>
<sequence length="259" mass="29553">MIVYGIYGLLFLAGVATLVFLSVGRVAEGGLKMELPHFLLVFAGIWVLLMVLLSPSTVLIMVAVGFIAVVLVPLAIFLMIRNEVIRRTWKRKKEVAEVAKFTRTVKKNPGNVVGHMGLARVFERYDRYLQAAQEYHIAAEMFPGQESGYRDRLAEKEELMRRMFAIEQKKKTNICSQCQARNRPQQRRCSLCGYNLYKNAFEWAWKNTSMGSKISGVLVVAISLLYLIWVPLTYSLVLMVMWLAVIVYFSLLVEPFISD</sequence>
<dbReference type="EMBL" id="SOIP01000404">
    <property type="protein sequence ID" value="TET79674.1"/>
    <property type="molecule type" value="Genomic_DNA"/>
</dbReference>
<keyword evidence="1" id="KW-0812">Transmembrane</keyword>
<proteinExistence type="predicted"/>
<dbReference type="Proteomes" id="UP000315534">
    <property type="component" value="Unassembled WGS sequence"/>
</dbReference>
<evidence type="ECO:0000313" key="2">
    <source>
        <dbReference type="EMBL" id="TET79674.1"/>
    </source>
</evidence>
<evidence type="ECO:0000313" key="3">
    <source>
        <dbReference type="Proteomes" id="UP000315534"/>
    </source>
</evidence>
<name>A0A523XK51_UNCT6</name>
<feature type="transmembrane region" description="Helical" evidence="1">
    <location>
        <begin position="59"/>
        <end position="80"/>
    </location>
</feature>
<evidence type="ECO:0008006" key="4">
    <source>
        <dbReference type="Google" id="ProtNLM"/>
    </source>
</evidence>
<organism evidence="2 3">
    <name type="scientific">candidate division TA06 bacterium</name>
    <dbReference type="NCBI Taxonomy" id="2250710"/>
    <lineage>
        <taxon>Bacteria</taxon>
        <taxon>Bacteria division TA06</taxon>
    </lineage>
</organism>
<protein>
    <recommendedName>
        <fullName evidence="4">Tetratricopeptide repeat protein</fullName>
    </recommendedName>
</protein>
<gene>
    <name evidence="2" type="ORF">E3J38_06910</name>
</gene>
<feature type="transmembrane region" description="Helical" evidence="1">
    <location>
        <begin position="35"/>
        <end position="53"/>
    </location>
</feature>